<dbReference type="GO" id="GO:0005829">
    <property type="term" value="C:cytosol"/>
    <property type="evidence" value="ECO:0007669"/>
    <property type="project" value="TreeGrafter"/>
</dbReference>
<comment type="function">
    <text evidence="1">Needed for flagellar regrowth and assembly.</text>
</comment>
<dbReference type="InterPro" id="IPR051472">
    <property type="entry name" value="T3SS_Stator/FliH"/>
</dbReference>
<evidence type="ECO:0000256" key="4">
    <source>
        <dbReference type="ARBA" id="ARBA00022448"/>
    </source>
</evidence>
<keyword evidence="4" id="KW-0813">Transport</keyword>
<evidence type="ECO:0000256" key="5">
    <source>
        <dbReference type="ARBA" id="ARBA00022795"/>
    </source>
</evidence>
<dbReference type="PANTHER" id="PTHR34982:SF1">
    <property type="entry name" value="FLAGELLAR ASSEMBLY PROTEIN FLIH"/>
    <property type="match status" value="1"/>
</dbReference>
<dbReference type="GO" id="GO:0044781">
    <property type="term" value="P:bacterial-type flagellum organization"/>
    <property type="evidence" value="ECO:0007669"/>
    <property type="project" value="UniProtKB-KW"/>
</dbReference>
<evidence type="ECO:0000256" key="8">
    <source>
        <dbReference type="SAM" id="MobiDB-lite"/>
    </source>
</evidence>
<dbReference type="Pfam" id="PF02108">
    <property type="entry name" value="FliH"/>
    <property type="match status" value="1"/>
</dbReference>
<evidence type="ECO:0000256" key="2">
    <source>
        <dbReference type="ARBA" id="ARBA00006602"/>
    </source>
</evidence>
<dbReference type="OrthoDB" id="6023037at2"/>
<evidence type="ECO:0000313" key="10">
    <source>
        <dbReference type="EMBL" id="PPE75993.1"/>
    </source>
</evidence>
<dbReference type="AlphaFoldDB" id="A0A2S5TLY4"/>
<evidence type="ECO:0000256" key="7">
    <source>
        <dbReference type="ARBA" id="ARBA00023225"/>
    </source>
</evidence>
<dbReference type="InterPro" id="IPR018035">
    <property type="entry name" value="Flagellar_FliH/T3SS_HrpE"/>
</dbReference>
<dbReference type="EMBL" id="PSNW01000001">
    <property type="protein sequence ID" value="PPE75993.1"/>
    <property type="molecule type" value="Genomic_DNA"/>
</dbReference>
<evidence type="ECO:0000256" key="6">
    <source>
        <dbReference type="ARBA" id="ARBA00022927"/>
    </source>
</evidence>
<evidence type="ECO:0000256" key="1">
    <source>
        <dbReference type="ARBA" id="ARBA00003041"/>
    </source>
</evidence>
<keyword evidence="5" id="KW-1005">Bacterial flagellum biogenesis</keyword>
<organism evidence="10 11">
    <name type="scientific">Solimonas fluminis</name>
    <dbReference type="NCBI Taxonomy" id="2086571"/>
    <lineage>
        <taxon>Bacteria</taxon>
        <taxon>Pseudomonadati</taxon>
        <taxon>Pseudomonadota</taxon>
        <taxon>Gammaproteobacteria</taxon>
        <taxon>Nevskiales</taxon>
        <taxon>Nevskiaceae</taxon>
        <taxon>Solimonas</taxon>
    </lineage>
</organism>
<dbReference type="PANTHER" id="PTHR34982">
    <property type="entry name" value="YOP PROTEINS TRANSLOCATION PROTEIN L"/>
    <property type="match status" value="1"/>
</dbReference>
<sequence>MSRRRRRKSWRPRAAWPTPARSRWAARGKTLSDLAPTLRWEPPVFPAPGRCPEDVVLHTAQQLDEMEAAAYQDGFARGHGEGYAAGVQQARAEAARLRELVAHLARPLAQIDEEVERTLVAMTVEVARRLVQQELELDPARVLGVVREAIGALDGAGRELRVMAHPEDAKLLQEHLVAPPEVNSLRVIADPSLMRGDCRVASEFAQVDARLDTRQANLAQSLIGEAE</sequence>
<dbReference type="Proteomes" id="UP000238220">
    <property type="component" value="Unassembled WGS sequence"/>
</dbReference>
<feature type="compositionally biased region" description="Basic residues" evidence="8">
    <location>
        <begin position="1"/>
        <end position="11"/>
    </location>
</feature>
<keyword evidence="11" id="KW-1185">Reference proteome</keyword>
<protein>
    <recommendedName>
        <fullName evidence="3">Flagellar assembly protein FliH</fullName>
    </recommendedName>
</protein>
<name>A0A2S5TLY4_9GAMM</name>
<proteinExistence type="inferred from homology"/>
<reference evidence="10 11" key="1">
    <citation type="submission" date="2018-02" db="EMBL/GenBank/DDBJ databases">
        <title>Genome sequencing of Solimonas sp. HR-BB.</title>
        <authorList>
            <person name="Lee Y."/>
            <person name="Jeon C.O."/>
        </authorList>
    </citation>
    <scope>NUCLEOTIDE SEQUENCE [LARGE SCALE GENOMIC DNA]</scope>
    <source>
        <strain evidence="10 11">HR-BB</strain>
    </source>
</reference>
<accession>A0A2S5TLY4</accession>
<keyword evidence="6" id="KW-0653">Protein transport</keyword>
<feature type="region of interest" description="Disordered" evidence="8">
    <location>
        <begin position="1"/>
        <end position="22"/>
    </location>
</feature>
<evidence type="ECO:0000259" key="9">
    <source>
        <dbReference type="Pfam" id="PF02108"/>
    </source>
</evidence>
<evidence type="ECO:0000256" key="3">
    <source>
        <dbReference type="ARBA" id="ARBA00016507"/>
    </source>
</evidence>
<dbReference type="GO" id="GO:0015031">
    <property type="term" value="P:protein transport"/>
    <property type="evidence" value="ECO:0007669"/>
    <property type="project" value="UniProtKB-KW"/>
</dbReference>
<comment type="similarity">
    <text evidence="2">Belongs to the FliH family.</text>
</comment>
<keyword evidence="7" id="KW-1006">Bacterial flagellum protein export</keyword>
<feature type="domain" description="Flagellar assembly protein FliH/Type III secretion system HrpE" evidence="9">
    <location>
        <begin position="92"/>
        <end position="215"/>
    </location>
</feature>
<evidence type="ECO:0000313" key="11">
    <source>
        <dbReference type="Proteomes" id="UP000238220"/>
    </source>
</evidence>
<comment type="caution">
    <text evidence="10">The sequence shown here is derived from an EMBL/GenBank/DDBJ whole genome shotgun (WGS) entry which is preliminary data.</text>
</comment>
<gene>
    <name evidence="10" type="ORF">C3942_03690</name>
</gene>